<dbReference type="Pfam" id="PF04015">
    <property type="entry name" value="DUF362"/>
    <property type="match status" value="1"/>
</dbReference>
<keyword evidence="1" id="KW-0479">Metal-binding</keyword>
<gene>
    <name evidence="5" type="ORF">I5677_07830</name>
</gene>
<dbReference type="GO" id="GO:0051536">
    <property type="term" value="F:iron-sulfur cluster binding"/>
    <property type="evidence" value="ECO:0007669"/>
    <property type="project" value="UniProtKB-KW"/>
</dbReference>
<feature type="domain" description="4Fe-4S ferredoxin-type" evidence="4">
    <location>
        <begin position="315"/>
        <end position="344"/>
    </location>
</feature>
<proteinExistence type="predicted"/>
<evidence type="ECO:0000256" key="1">
    <source>
        <dbReference type="ARBA" id="ARBA00022723"/>
    </source>
</evidence>
<dbReference type="GO" id="GO:0046872">
    <property type="term" value="F:metal ion binding"/>
    <property type="evidence" value="ECO:0007669"/>
    <property type="project" value="UniProtKB-KW"/>
</dbReference>
<name>A0A8J7GYT5_9FIRM</name>
<dbReference type="PROSITE" id="PS00198">
    <property type="entry name" value="4FE4S_FER_1"/>
    <property type="match status" value="1"/>
</dbReference>
<dbReference type="Pfam" id="PF13237">
    <property type="entry name" value="Fer4_10"/>
    <property type="match status" value="1"/>
</dbReference>
<protein>
    <submittedName>
        <fullName evidence="5">DUF362 domain-containing protein</fullName>
    </submittedName>
</protein>
<evidence type="ECO:0000256" key="2">
    <source>
        <dbReference type="ARBA" id="ARBA00023004"/>
    </source>
</evidence>
<reference evidence="5" key="1">
    <citation type="submission" date="2020-12" db="EMBL/GenBank/DDBJ databases">
        <title>M. sibirica DSM 26468T genome.</title>
        <authorList>
            <person name="Thieme N."/>
            <person name="Rettenmaier R."/>
            <person name="Zverlov V."/>
            <person name="Liebl W."/>
        </authorList>
    </citation>
    <scope>NUCLEOTIDE SEQUENCE</scope>
    <source>
        <strain evidence="5">DSM 26468</strain>
    </source>
</reference>
<accession>A0A8J7GYT5</accession>
<dbReference type="RefSeq" id="WP_197661015.1">
    <property type="nucleotide sequence ID" value="NZ_JAEAGR010000006.1"/>
</dbReference>
<dbReference type="Gene3D" id="3.30.70.20">
    <property type="match status" value="1"/>
</dbReference>
<organism evidence="5 6">
    <name type="scientific">Mobilitalea sibirica</name>
    <dbReference type="NCBI Taxonomy" id="1462919"/>
    <lineage>
        <taxon>Bacteria</taxon>
        <taxon>Bacillati</taxon>
        <taxon>Bacillota</taxon>
        <taxon>Clostridia</taxon>
        <taxon>Lachnospirales</taxon>
        <taxon>Lachnospiraceae</taxon>
        <taxon>Mobilitalea</taxon>
    </lineage>
</organism>
<dbReference type="Proteomes" id="UP000623269">
    <property type="component" value="Unassembled WGS sequence"/>
</dbReference>
<keyword evidence="2" id="KW-0408">Iron</keyword>
<keyword evidence="3" id="KW-0411">Iron-sulfur</keyword>
<dbReference type="InterPro" id="IPR017900">
    <property type="entry name" value="4Fe4S_Fe_S_CS"/>
</dbReference>
<dbReference type="InterPro" id="IPR007160">
    <property type="entry name" value="DUF362"/>
</dbReference>
<evidence type="ECO:0000313" key="5">
    <source>
        <dbReference type="EMBL" id="MBH1940794.1"/>
    </source>
</evidence>
<evidence type="ECO:0000259" key="4">
    <source>
        <dbReference type="PROSITE" id="PS51379"/>
    </source>
</evidence>
<dbReference type="EMBL" id="JAEAGR010000006">
    <property type="protein sequence ID" value="MBH1940794.1"/>
    <property type="molecule type" value="Genomic_DNA"/>
</dbReference>
<evidence type="ECO:0000256" key="3">
    <source>
        <dbReference type="ARBA" id="ARBA00023014"/>
    </source>
</evidence>
<dbReference type="SUPFAM" id="SSF54862">
    <property type="entry name" value="4Fe-4S ferredoxins"/>
    <property type="match status" value="1"/>
</dbReference>
<dbReference type="AlphaFoldDB" id="A0A8J7GYT5"/>
<dbReference type="PROSITE" id="PS51379">
    <property type="entry name" value="4FE4S_FER_2"/>
    <property type="match status" value="2"/>
</dbReference>
<comment type="caution">
    <text evidence="5">The sequence shown here is derived from an EMBL/GenBank/DDBJ whole genome shotgun (WGS) entry which is preliminary data.</text>
</comment>
<dbReference type="InterPro" id="IPR017896">
    <property type="entry name" value="4Fe4S_Fe-S-bd"/>
</dbReference>
<sequence>MGIVSIAKCENYDINRVRESVRKALEPLGGIECFVKPGDRVLLKVNLLMRRKPEKVTTTHPSLAQVLAELVKEAGGVPIIGDSPGGYHFYNAKTLKNVYDTCGMTQAAQASGAELNYNTDMIDVAYHDGKMMKTIKTIKPVIEADKIINIPKIKTHMMTVYSGAVKNLFGIIPGSYKSEYHLRFEDKKDFADLLIDICSFAKPVLTVMDAVIGMEGYGPTNGHPKKVGLVIAGTSPYEIDFYASQIIGLKPKDVQTIIKSKERGFLNEAIELKGASLPEIMVKDFKKPTRQLEFNYYNNLLPKFIRKRLDKYIKPRPVFNYDKCVSCNACKKSCPPDAITMVDGKPVLKLDKCIRCFCCHELCNYDAIKVKKPWFLKLLLR</sequence>
<feature type="domain" description="4Fe-4S ferredoxin-type" evidence="4">
    <location>
        <begin position="345"/>
        <end position="373"/>
    </location>
</feature>
<keyword evidence="6" id="KW-1185">Reference proteome</keyword>
<evidence type="ECO:0000313" key="6">
    <source>
        <dbReference type="Proteomes" id="UP000623269"/>
    </source>
</evidence>